<evidence type="ECO:0008006" key="3">
    <source>
        <dbReference type="Google" id="ProtNLM"/>
    </source>
</evidence>
<name>A0ABS4VU19_9PSEU</name>
<dbReference type="Proteomes" id="UP001519295">
    <property type="component" value="Unassembled WGS sequence"/>
</dbReference>
<gene>
    <name evidence="1" type="ORF">JOF36_003118</name>
</gene>
<accession>A0ABS4VU19</accession>
<dbReference type="EMBL" id="JAGINU010000001">
    <property type="protein sequence ID" value="MBP2367422.1"/>
    <property type="molecule type" value="Genomic_DNA"/>
</dbReference>
<sequence>MTAGRDRIYYSGKHKRHGVNVQVIADPAGRLMWISPTLSESRHDMGAARERRQTPS</sequence>
<keyword evidence="2" id="KW-1185">Reference proteome</keyword>
<protein>
    <recommendedName>
        <fullName evidence="3">DDE superfamily endonuclease</fullName>
    </recommendedName>
</protein>
<evidence type="ECO:0000313" key="1">
    <source>
        <dbReference type="EMBL" id="MBP2367422.1"/>
    </source>
</evidence>
<comment type="caution">
    <text evidence="1">The sequence shown here is derived from an EMBL/GenBank/DDBJ whole genome shotgun (WGS) entry which is preliminary data.</text>
</comment>
<reference evidence="1 2" key="1">
    <citation type="submission" date="2021-03" db="EMBL/GenBank/DDBJ databases">
        <title>Sequencing the genomes of 1000 actinobacteria strains.</title>
        <authorList>
            <person name="Klenk H.-P."/>
        </authorList>
    </citation>
    <scope>NUCLEOTIDE SEQUENCE [LARGE SCALE GENOMIC DNA]</scope>
    <source>
        <strain evidence="1 2">DSM 45256</strain>
    </source>
</reference>
<proteinExistence type="predicted"/>
<evidence type="ECO:0000313" key="2">
    <source>
        <dbReference type="Proteomes" id="UP001519295"/>
    </source>
</evidence>
<organism evidence="1 2">
    <name type="scientific">Pseudonocardia parietis</name>
    <dbReference type="NCBI Taxonomy" id="570936"/>
    <lineage>
        <taxon>Bacteria</taxon>
        <taxon>Bacillati</taxon>
        <taxon>Actinomycetota</taxon>
        <taxon>Actinomycetes</taxon>
        <taxon>Pseudonocardiales</taxon>
        <taxon>Pseudonocardiaceae</taxon>
        <taxon>Pseudonocardia</taxon>
    </lineage>
</organism>